<dbReference type="EMBL" id="JAPCWZ010000010">
    <property type="protein sequence ID" value="KAK8848519.1"/>
    <property type="molecule type" value="Genomic_DNA"/>
</dbReference>
<dbReference type="Gene3D" id="3.30.70.330">
    <property type="match status" value="1"/>
</dbReference>
<dbReference type="SUPFAM" id="SSF54928">
    <property type="entry name" value="RNA-binding domain, RBD"/>
    <property type="match status" value="1"/>
</dbReference>
<organism evidence="4 5">
    <name type="scientific">Apiospora arundinis</name>
    <dbReference type="NCBI Taxonomy" id="335852"/>
    <lineage>
        <taxon>Eukaryota</taxon>
        <taxon>Fungi</taxon>
        <taxon>Dikarya</taxon>
        <taxon>Ascomycota</taxon>
        <taxon>Pezizomycotina</taxon>
        <taxon>Sordariomycetes</taxon>
        <taxon>Xylariomycetidae</taxon>
        <taxon>Amphisphaeriales</taxon>
        <taxon>Apiosporaceae</taxon>
        <taxon>Apiospora</taxon>
    </lineage>
</organism>
<dbReference type="Pfam" id="PF00076">
    <property type="entry name" value="RRM_1"/>
    <property type="match status" value="1"/>
</dbReference>
<reference evidence="4 5" key="1">
    <citation type="journal article" date="2024" name="IMA Fungus">
        <title>Apiospora arundinis, a panoply of carbohydrate-active enzymes and secondary metabolites.</title>
        <authorList>
            <person name="Sorensen T."/>
            <person name="Petersen C."/>
            <person name="Muurmann A.T."/>
            <person name="Christiansen J.V."/>
            <person name="Brundto M.L."/>
            <person name="Overgaard C.K."/>
            <person name="Boysen A.T."/>
            <person name="Wollenberg R.D."/>
            <person name="Larsen T.O."/>
            <person name="Sorensen J.L."/>
            <person name="Nielsen K.L."/>
            <person name="Sondergaard T.E."/>
        </authorList>
    </citation>
    <scope>NUCLEOTIDE SEQUENCE [LARGE SCALE GENOMIC DNA]</scope>
    <source>
        <strain evidence="4 5">AAU 773</strain>
    </source>
</reference>
<dbReference type="PROSITE" id="PS50102">
    <property type="entry name" value="RRM"/>
    <property type="match status" value="1"/>
</dbReference>
<keyword evidence="1 2" id="KW-0694">RNA-binding</keyword>
<evidence type="ECO:0000313" key="4">
    <source>
        <dbReference type="EMBL" id="KAK8848519.1"/>
    </source>
</evidence>
<dbReference type="SMART" id="SM00360">
    <property type="entry name" value="RRM"/>
    <property type="match status" value="1"/>
</dbReference>
<gene>
    <name evidence="4" type="ORF">PGQ11_014999</name>
</gene>
<proteinExistence type="predicted"/>
<protein>
    <submittedName>
        <fullName evidence="4">RNA-binding protein</fullName>
    </submittedName>
</protein>
<comment type="caution">
    <text evidence="4">The sequence shown here is derived from an EMBL/GenBank/DDBJ whole genome shotgun (WGS) entry which is preliminary data.</text>
</comment>
<dbReference type="InterPro" id="IPR000504">
    <property type="entry name" value="RRM_dom"/>
</dbReference>
<dbReference type="InterPro" id="IPR012677">
    <property type="entry name" value="Nucleotide-bd_a/b_plait_sf"/>
</dbReference>
<sequence length="237" mass="27328">MPKYWVKDADRSGLPVLTEEQRKQIRTCFVEDLGHKFYVESLYYYLREALIDIASKDAGFEETAKYKTEWCTLKVSNLAVYVHEEDLYELFGKYGEVTFVYLFEEHVTDLPRGDGLVTMAKREEAVEARQRLAGSTFLHERIGVSFDRHPYIEEEPRIPLQDVGAGWFGSHEPPVRAKIELEDMSENESTYATIVITTSWPLTEQRKAALEQKKTMLLGDTLGPRVFLAYDECEPPA</sequence>
<dbReference type="PANTHER" id="PTHR10352">
    <property type="entry name" value="EUKARYOTIC TRANSLATION INITIATION FACTOR 3 SUBUNIT G"/>
    <property type="match status" value="1"/>
</dbReference>
<accession>A0ABR2HL94</accession>
<keyword evidence="5" id="KW-1185">Reference proteome</keyword>
<dbReference type="InterPro" id="IPR035979">
    <property type="entry name" value="RBD_domain_sf"/>
</dbReference>
<feature type="domain" description="RRM" evidence="3">
    <location>
        <begin position="71"/>
        <end position="149"/>
    </location>
</feature>
<dbReference type="Proteomes" id="UP001390339">
    <property type="component" value="Unassembled WGS sequence"/>
</dbReference>
<evidence type="ECO:0000256" key="2">
    <source>
        <dbReference type="PROSITE-ProRule" id="PRU00176"/>
    </source>
</evidence>
<evidence type="ECO:0000259" key="3">
    <source>
        <dbReference type="PROSITE" id="PS50102"/>
    </source>
</evidence>
<evidence type="ECO:0000313" key="5">
    <source>
        <dbReference type="Proteomes" id="UP001390339"/>
    </source>
</evidence>
<evidence type="ECO:0000256" key="1">
    <source>
        <dbReference type="ARBA" id="ARBA00022884"/>
    </source>
</evidence>
<name>A0ABR2HL94_9PEZI</name>